<evidence type="ECO:0000313" key="2">
    <source>
        <dbReference type="WBParaSite" id="PS1159_v2.g15946.t1"/>
    </source>
</evidence>
<name>A0AC35FE75_9BILA</name>
<dbReference type="Proteomes" id="UP000887580">
    <property type="component" value="Unplaced"/>
</dbReference>
<proteinExistence type="predicted"/>
<sequence>MLKYQVRSTPHKSNLGGAPSPSTSSQHRTIISIGANDTIRASTTSLCSSSNSSFASNHSTSAAARNNHRYFRTRSNSISSLSSLESSDFADWGHLRIFTGNIKAEIDFKTLKVSTQTTVQQIIEILLSKFRLTCRDPNLYQLWMEVSTRNGSEEVKTLLELDPTSRPLELQRCHPTNQSRFILHQASNGILVRIHDNEICPESNYKSLLISPRTTVGEVIQLVLQIARIHSSSINYRLMLVDENAEAEIPLELVFSAIYLNLKHSTQKIVIRK</sequence>
<accession>A0AC35FE75</accession>
<dbReference type="WBParaSite" id="PS1159_v2.g15946.t1">
    <property type="protein sequence ID" value="PS1159_v2.g15946.t1"/>
    <property type="gene ID" value="PS1159_v2.g15946"/>
</dbReference>
<organism evidence="1 2">
    <name type="scientific">Panagrolaimus sp. PS1159</name>
    <dbReference type="NCBI Taxonomy" id="55785"/>
    <lineage>
        <taxon>Eukaryota</taxon>
        <taxon>Metazoa</taxon>
        <taxon>Ecdysozoa</taxon>
        <taxon>Nematoda</taxon>
        <taxon>Chromadorea</taxon>
        <taxon>Rhabditida</taxon>
        <taxon>Tylenchina</taxon>
        <taxon>Panagrolaimomorpha</taxon>
        <taxon>Panagrolaimoidea</taxon>
        <taxon>Panagrolaimidae</taxon>
        <taxon>Panagrolaimus</taxon>
    </lineage>
</organism>
<protein>
    <submittedName>
        <fullName evidence="2">Ras-associating domain-containing protein</fullName>
    </submittedName>
</protein>
<reference evidence="2" key="1">
    <citation type="submission" date="2022-11" db="UniProtKB">
        <authorList>
            <consortium name="WormBaseParasite"/>
        </authorList>
    </citation>
    <scope>IDENTIFICATION</scope>
</reference>
<evidence type="ECO:0000313" key="1">
    <source>
        <dbReference type="Proteomes" id="UP000887580"/>
    </source>
</evidence>